<evidence type="ECO:0000256" key="3">
    <source>
        <dbReference type="ARBA" id="ARBA00022571"/>
    </source>
</evidence>
<evidence type="ECO:0000259" key="6">
    <source>
        <dbReference type="Pfam" id="PF00206"/>
    </source>
</evidence>
<organism evidence="8 9">
    <name type="scientific">Candidatus Nitrosymbiomonas proteolyticus</name>
    <dbReference type="NCBI Taxonomy" id="2608984"/>
    <lineage>
        <taxon>Bacteria</taxon>
        <taxon>Bacillati</taxon>
        <taxon>Armatimonadota</taxon>
        <taxon>Armatimonadota incertae sedis</taxon>
        <taxon>Candidatus Nitrosymbiomonas</taxon>
    </lineage>
</organism>
<dbReference type="Gene3D" id="1.10.275.10">
    <property type="entry name" value="Fumarase/aspartase (N-terminal domain)"/>
    <property type="match status" value="1"/>
</dbReference>
<feature type="domain" description="Fumarate lyase N-terminal" evidence="6">
    <location>
        <begin position="7"/>
        <end position="298"/>
    </location>
</feature>
<name>A0A809REX1_9BACT</name>
<dbReference type="InterPro" id="IPR000362">
    <property type="entry name" value="Fumarate_lyase_fam"/>
</dbReference>
<dbReference type="SUPFAM" id="SSF48557">
    <property type="entry name" value="L-aspartase-like"/>
    <property type="match status" value="1"/>
</dbReference>
<dbReference type="GO" id="GO:0004056">
    <property type="term" value="F:argininosuccinate lyase activity"/>
    <property type="evidence" value="ECO:0007669"/>
    <property type="project" value="UniProtKB-UniRule"/>
</dbReference>
<dbReference type="Proteomes" id="UP000662873">
    <property type="component" value="Chromosome"/>
</dbReference>
<dbReference type="PRINTS" id="PR00145">
    <property type="entry name" value="ARGSUCLYASE"/>
</dbReference>
<keyword evidence="4 5" id="KW-0456">Lyase</keyword>
<accession>A0A809REX1</accession>
<dbReference type="GO" id="GO:0042450">
    <property type="term" value="P:L-arginine biosynthetic process via ornithine"/>
    <property type="evidence" value="ECO:0007669"/>
    <property type="project" value="UniProtKB-UniRule"/>
</dbReference>
<dbReference type="FunFam" id="1.20.200.10:FF:000015">
    <property type="entry name" value="argininosuccinate lyase isoform X2"/>
    <property type="match status" value="1"/>
</dbReference>
<keyword evidence="3 5" id="KW-0055">Arginine biosynthesis</keyword>
<evidence type="ECO:0000256" key="4">
    <source>
        <dbReference type="ARBA" id="ARBA00023239"/>
    </source>
</evidence>
<proteinExistence type="inferred from homology"/>
<comment type="pathway">
    <text evidence="1 5">Amino-acid biosynthesis; L-arginine biosynthesis; L-arginine from L-ornithine and carbamoyl phosphate: step 3/3.</text>
</comment>
<dbReference type="GO" id="GO:0005829">
    <property type="term" value="C:cytosol"/>
    <property type="evidence" value="ECO:0007669"/>
    <property type="project" value="TreeGrafter"/>
</dbReference>
<evidence type="ECO:0000259" key="7">
    <source>
        <dbReference type="Pfam" id="PF14698"/>
    </source>
</evidence>
<dbReference type="AlphaFoldDB" id="A0A809REX1"/>
<dbReference type="PANTHER" id="PTHR43814">
    <property type="entry name" value="ARGININOSUCCINATE LYASE"/>
    <property type="match status" value="1"/>
</dbReference>
<evidence type="ECO:0000256" key="2">
    <source>
        <dbReference type="ARBA" id="ARBA00012338"/>
    </source>
</evidence>
<dbReference type="InterPro" id="IPR024083">
    <property type="entry name" value="Fumarase/histidase_N"/>
</dbReference>
<gene>
    <name evidence="5" type="primary">argH</name>
    <name evidence="8" type="ORF">NPRO_05600</name>
</gene>
<evidence type="ECO:0000313" key="8">
    <source>
        <dbReference type="EMBL" id="BBO22965.1"/>
    </source>
</evidence>
<protein>
    <recommendedName>
        <fullName evidence="2 5">Argininosuccinate lyase</fullName>
        <shortName evidence="5">ASAL</shortName>
        <ecNumber evidence="2 5">4.3.2.1</ecNumber>
    </recommendedName>
    <alternativeName>
        <fullName evidence="5">Arginosuccinase</fullName>
    </alternativeName>
</protein>
<keyword evidence="5" id="KW-0028">Amino-acid biosynthesis</keyword>
<dbReference type="Pfam" id="PF14698">
    <property type="entry name" value="ASL_C2"/>
    <property type="match status" value="1"/>
</dbReference>
<comment type="catalytic activity">
    <reaction evidence="5">
        <text>2-(N(omega)-L-arginino)succinate = fumarate + L-arginine</text>
        <dbReference type="Rhea" id="RHEA:24020"/>
        <dbReference type="ChEBI" id="CHEBI:29806"/>
        <dbReference type="ChEBI" id="CHEBI:32682"/>
        <dbReference type="ChEBI" id="CHEBI:57472"/>
        <dbReference type="EC" id="4.3.2.1"/>
    </reaction>
</comment>
<keyword evidence="5" id="KW-0963">Cytoplasm</keyword>
<evidence type="ECO:0000256" key="5">
    <source>
        <dbReference type="HAMAP-Rule" id="MF_00006"/>
    </source>
</evidence>
<dbReference type="InterPro" id="IPR009049">
    <property type="entry name" value="Argininosuccinate_lyase"/>
</dbReference>
<sequence>MRKMWGGAFGETTDALVDRFGQSIASDLRFWQEDLIGSVAHARMLGKVGVLSAEESKKLIEGLEEIHEAGPDSLPLDVEDIHTAIEVRLGEIVGEVAKKLHTARSRNDQVATDTRLYLHNELVHLLRELKSLQAVLLEVARKHRHTLMPGYTHMQPAQPITLGFLMLAHFWAMQRHGWRAERLFDAANYCPLGAAALAGTGFPIDRRMTSSELGFTAPIPNALDAVSDRSYVLDALHNCALLMIHLSRMCQELILWSTQEFGFVRLSDRVTTGSSIMPQKRNPDMAELIRGRAGRAIGNWTALAATLKALPLGYNRDTQDDKPPLFESLDLARDSLRLVSLMISEAEWDARKMAAAARQGFTVATDIADLLAEQGIPFREAHEIVGRMVRDCREKGRFTRESLNQHLAGLLTQEALAAAEKLLDARGSVRRRESEGGTGPQAMAQQLRHAAKLHRAVGFARLT</sequence>
<dbReference type="InterPro" id="IPR029419">
    <property type="entry name" value="Arg_succ_lyase_C"/>
</dbReference>
<comment type="subcellular location">
    <subcellularLocation>
        <location evidence="5">Cytoplasm</location>
    </subcellularLocation>
</comment>
<dbReference type="PROSITE" id="PS00163">
    <property type="entry name" value="FUMARATE_LYASES"/>
    <property type="match status" value="1"/>
</dbReference>
<dbReference type="UniPathway" id="UPA00068">
    <property type="reaction ID" value="UER00114"/>
</dbReference>
<dbReference type="HAMAP" id="MF_00006">
    <property type="entry name" value="Arg_succ_lyase"/>
    <property type="match status" value="1"/>
</dbReference>
<dbReference type="InterPro" id="IPR022761">
    <property type="entry name" value="Fumarate_lyase_N"/>
</dbReference>
<evidence type="ECO:0000256" key="1">
    <source>
        <dbReference type="ARBA" id="ARBA00004941"/>
    </source>
</evidence>
<dbReference type="InterPro" id="IPR020557">
    <property type="entry name" value="Fumarate_lyase_CS"/>
</dbReference>
<reference evidence="8" key="1">
    <citation type="journal article" name="DNA Res.">
        <title>The physiological potential of anammox bacteria as revealed by their core genome structure.</title>
        <authorList>
            <person name="Okubo T."/>
            <person name="Toyoda A."/>
            <person name="Fukuhara K."/>
            <person name="Uchiyama I."/>
            <person name="Harigaya Y."/>
            <person name="Kuroiwa M."/>
            <person name="Suzuki T."/>
            <person name="Murakami Y."/>
            <person name="Suwa Y."/>
            <person name="Takami H."/>
        </authorList>
    </citation>
    <scope>NUCLEOTIDE SEQUENCE</scope>
    <source>
        <strain evidence="8">317325-2</strain>
    </source>
</reference>
<evidence type="ECO:0000313" key="9">
    <source>
        <dbReference type="Proteomes" id="UP000662873"/>
    </source>
</evidence>
<feature type="domain" description="Argininosuccinate lyase C-terminal" evidence="7">
    <location>
        <begin position="361"/>
        <end position="408"/>
    </location>
</feature>
<dbReference type="KEGG" id="npy:NPRO_05600"/>
<dbReference type="PRINTS" id="PR00149">
    <property type="entry name" value="FUMRATELYASE"/>
</dbReference>
<dbReference type="EMBL" id="AP021858">
    <property type="protein sequence ID" value="BBO22965.1"/>
    <property type="molecule type" value="Genomic_DNA"/>
</dbReference>
<dbReference type="Gene3D" id="1.20.200.10">
    <property type="entry name" value="Fumarase/aspartase (Central domain)"/>
    <property type="match status" value="1"/>
</dbReference>
<dbReference type="InterPro" id="IPR008948">
    <property type="entry name" value="L-Aspartase-like"/>
</dbReference>
<dbReference type="CDD" id="cd01359">
    <property type="entry name" value="Argininosuccinate_lyase"/>
    <property type="match status" value="1"/>
</dbReference>
<dbReference type="PANTHER" id="PTHR43814:SF1">
    <property type="entry name" value="ARGININOSUCCINATE LYASE"/>
    <property type="match status" value="1"/>
</dbReference>
<dbReference type="Gene3D" id="1.10.40.30">
    <property type="entry name" value="Fumarase/aspartase (C-terminal domain)"/>
    <property type="match status" value="1"/>
</dbReference>
<dbReference type="EC" id="4.3.2.1" evidence="2 5"/>
<comment type="similarity">
    <text evidence="5">Belongs to the lyase 1 family. Argininosuccinate lyase subfamily.</text>
</comment>
<dbReference type="Pfam" id="PF00206">
    <property type="entry name" value="Lyase_1"/>
    <property type="match status" value="1"/>
</dbReference>
<dbReference type="NCBIfam" id="TIGR00838">
    <property type="entry name" value="argH"/>
    <property type="match status" value="1"/>
</dbReference>